<dbReference type="PANTHER" id="PTHR22835">
    <property type="entry name" value="ZINC FINGER FYVE DOMAIN CONTAINING PROTEIN"/>
    <property type="match status" value="1"/>
</dbReference>
<dbReference type="InterPro" id="IPR001087">
    <property type="entry name" value="GDSL"/>
</dbReference>
<feature type="active site" description="Nucleophile" evidence="3">
    <location>
        <position position="34"/>
    </location>
</feature>
<feature type="chain" id="PRO_5011999729" evidence="4">
    <location>
        <begin position="25"/>
        <end position="660"/>
    </location>
</feature>
<dbReference type="RefSeq" id="WP_099132304.1">
    <property type="nucleotide sequence ID" value="NZ_CAWNOJ010000097.1"/>
</dbReference>
<reference evidence="7 9" key="2">
    <citation type="submission" date="2018-09" db="EMBL/GenBank/DDBJ databases">
        <title>Genomic Encyclopedia of Archaeal and Bacterial Type Strains, Phase II (KMG-II): from individual species to whole genera.</title>
        <authorList>
            <person name="Goeker M."/>
        </authorList>
    </citation>
    <scope>NUCLEOTIDE SEQUENCE [LARGE SCALE GENOMIC DNA]</scope>
    <source>
        <strain evidence="7 9">DSM 16337</strain>
    </source>
</reference>
<dbReference type="SUPFAM" id="SSF52266">
    <property type="entry name" value="SGNH hydrolase"/>
    <property type="match status" value="1"/>
</dbReference>
<dbReference type="Pfam" id="PF03797">
    <property type="entry name" value="Autotransporter"/>
    <property type="match status" value="1"/>
</dbReference>
<dbReference type="SUPFAM" id="SSF103515">
    <property type="entry name" value="Autotransporter"/>
    <property type="match status" value="1"/>
</dbReference>
<keyword evidence="2 4" id="KW-0732">Signal</keyword>
<feature type="active site" evidence="3">
    <location>
        <position position="341"/>
    </location>
</feature>
<dbReference type="CDD" id="cd01847">
    <property type="entry name" value="Triacylglycerol_lipase_like"/>
    <property type="match status" value="1"/>
</dbReference>
<dbReference type="Gene3D" id="2.40.128.130">
    <property type="entry name" value="Autotransporter beta-domain"/>
    <property type="match status" value="1"/>
</dbReference>
<dbReference type="InterPro" id="IPR005546">
    <property type="entry name" value="Autotransporte_beta"/>
</dbReference>
<dbReference type="SMART" id="SM00869">
    <property type="entry name" value="Autotransporter"/>
    <property type="match status" value="1"/>
</dbReference>
<dbReference type="EMBL" id="NIBT01000008">
    <property type="protein sequence ID" value="PHM24749.1"/>
    <property type="molecule type" value="Genomic_DNA"/>
</dbReference>
<dbReference type="Proteomes" id="UP000283568">
    <property type="component" value="Unassembled WGS sequence"/>
</dbReference>
<comment type="similarity">
    <text evidence="1">Belongs to the 'GDSL' lipolytic enzyme family.</text>
</comment>
<feature type="domain" description="Autotransporter" evidence="5">
    <location>
        <begin position="395"/>
        <end position="660"/>
    </location>
</feature>
<reference evidence="6 8" key="1">
    <citation type="journal article" date="2017" name="Nat. Microbiol.">
        <title>Natural product diversity associated with the nematode symbionts Photorhabdus and Xenorhabdus.</title>
        <authorList>
            <person name="Tobias N.J."/>
            <person name="Wolff H."/>
            <person name="Djahanschiri B."/>
            <person name="Grundmann F."/>
            <person name="Kronenwerth M."/>
            <person name="Shi Y.M."/>
            <person name="Simonyi S."/>
            <person name="Grun P."/>
            <person name="Shapiro-Ilan D."/>
            <person name="Pidot S.J."/>
            <person name="Stinear T.P."/>
            <person name="Ebersberger I."/>
            <person name="Bode H.B."/>
        </authorList>
    </citation>
    <scope>NUCLEOTIDE SEQUENCE [LARGE SCALE GENOMIC DNA]</scope>
    <source>
        <strain evidence="6 8">DSM 16337</strain>
    </source>
</reference>
<dbReference type="AlphaFoldDB" id="A0A2D0ISB5"/>
<dbReference type="PROSITE" id="PS51208">
    <property type="entry name" value="AUTOTRANSPORTER"/>
    <property type="match status" value="1"/>
</dbReference>
<evidence type="ECO:0000313" key="7">
    <source>
        <dbReference type="EMBL" id="RKE91384.1"/>
    </source>
</evidence>
<dbReference type="Pfam" id="PF00657">
    <property type="entry name" value="Lipase_GDSL"/>
    <property type="match status" value="1"/>
</dbReference>
<gene>
    <name evidence="7" type="ORF">BDE27_1606</name>
    <name evidence="6" type="ORF">Xehl_02001</name>
</gene>
<evidence type="ECO:0000313" key="6">
    <source>
        <dbReference type="EMBL" id="PHM24749.1"/>
    </source>
</evidence>
<organism evidence="6 8">
    <name type="scientific">Xenorhabdus ehlersii</name>
    <dbReference type="NCBI Taxonomy" id="290111"/>
    <lineage>
        <taxon>Bacteria</taxon>
        <taxon>Pseudomonadati</taxon>
        <taxon>Pseudomonadota</taxon>
        <taxon>Gammaproteobacteria</taxon>
        <taxon>Enterobacterales</taxon>
        <taxon>Morganellaceae</taxon>
        <taxon>Xenorhabdus</taxon>
    </lineage>
</organism>
<proteinExistence type="inferred from homology"/>
<feature type="signal peptide" evidence="4">
    <location>
        <begin position="1"/>
        <end position="24"/>
    </location>
</feature>
<evidence type="ECO:0000313" key="8">
    <source>
        <dbReference type="Proteomes" id="UP000225605"/>
    </source>
</evidence>
<sequence length="660" mass="73497">MKKTLFLVSATTVLLVNLMTNSYAYNDVYVFGDSLSDSGNIGRFTTDGKDTELYDEYIAQNLTGKKLTPSKENGTNYAYGGAAANDSGNRLWDHFVHSTQKQLDDYLQAHSGRADPNGVYIHWVGGNDVKDALEDLEKGDEKAAQHRINNSSASAASQINQLIKAGAGLIIVPNVPDIGTTPKIMEAVLKGALKKSKVPDDKIAQILKQAHEAINKYPTPNVEIRNKIIQGVFKKIAEGASPQDPDAAKEIYRQLLAAYDNTNKIASQFSDEYNQNEENQLSNGNILRADVNHLLREVIENPTIYGIANTLGYACPQGTRANECSSSEPGFDKSQPYLFSDDLHPTPYAHKVIGQYIMSIYNAPLQVMALNHINRTPTITALSSLDGHLQQLRNDHQAKGKVGVFGGYTDNHNNTLTLGSDYQLTDNLLLGATISRYKDEQNATPNFNYAATGHVIAAYILWNYYGSGWLNGDVHYSRTNYDNLSRSIQLGQATRRESGSTMGKQWGWRITAGWDIPITRYLTTSPIIQYAWDKGDIDGYRETGNNSTSMHFADQNYHSKVGSVGWRVDTKLGRFNPYASILFNHQFDDERYTLRSAINATKTSFVQQGEKQNRDHVQYTVGVNANLTNNFRAFAAVSHEKNDNEPNHDYYFNLGFNVSF</sequence>
<dbReference type="Gene3D" id="3.40.50.1110">
    <property type="entry name" value="SGNH hydrolase"/>
    <property type="match status" value="1"/>
</dbReference>
<dbReference type="OrthoDB" id="5292073at2"/>
<accession>A0A2D0ISB5</accession>
<evidence type="ECO:0000256" key="1">
    <source>
        <dbReference type="ARBA" id="ARBA00008668"/>
    </source>
</evidence>
<name>A0A2D0ISB5_9GAMM</name>
<dbReference type="GO" id="GO:0016788">
    <property type="term" value="F:hydrolase activity, acting on ester bonds"/>
    <property type="evidence" value="ECO:0007669"/>
    <property type="project" value="InterPro"/>
</dbReference>
<dbReference type="InterPro" id="IPR036514">
    <property type="entry name" value="SGNH_hydro_sf"/>
</dbReference>
<protein>
    <submittedName>
        <fullName evidence="6">Outer membrane esterase</fullName>
    </submittedName>
    <submittedName>
        <fullName evidence="7">Outer membrane lipase/esterase</fullName>
    </submittedName>
</protein>
<dbReference type="PIRSF" id="PIRSF037375">
    <property type="entry name" value="Autotrns_EstA"/>
    <property type="match status" value="1"/>
</dbReference>
<dbReference type="InterPro" id="IPR017186">
    <property type="entry name" value="Lipase_autotranspt_EstA"/>
</dbReference>
<evidence type="ECO:0000256" key="2">
    <source>
        <dbReference type="ARBA" id="ARBA00022729"/>
    </source>
</evidence>
<dbReference type="EMBL" id="RAQI01000002">
    <property type="protein sequence ID" value="RKE91384.1"/>
    <property type="molecule type" value="Genomic_DNA"/>
</dbReference>
<evidence type="ECO:0000256" key="3">
    <source>
        <dbReference type="PIRSR" id="PIRSR037375-1"/>
    </source>
</evidence>
<dbReference type="InterPro" id="IPR036709">
    <property type="entry name" value="Autotransporte_beta_dom_sf"/>
</dbReference>
<comment type="caution">
    <text evidence="6">The sequence shown here is derived from an EMBL/GenBank/DDBJ whole genome shotgun (WGS) entry which is preliminary data.</text>
</comment>
<evidence type="ECO:0000256" key="4">
    <source>
        <dbReference type="SAM" id="SignalP"/>
    </source>
</evidence>
<evidence type="ECO:0000259" key="5">
    <source>
        <dbReference type="PROSITE" id="PS51208"/>
    </source>
</evidence>
<dbReference type="PANTHER" id="PTHR22835:SF659">
    <property type="entry name" value="GDSL LIPASE_ACYLHYDROLASE, PUTATIVE (AFU_ORTHOLOGUE AFUA_2G00510)-RELATED"/>
    <property type="match status" value="1"/>
</dbReference>
<keyword evidence="9" id="KW-1185">Reference proteome</keyword>
<evidence type="ECO:0000313" key="9">
    <source>
        <dbReference type="Proteomes" id="UP000283568"/>
    </source>
</evidence>
<dbReference type="Proteomes" id="UP000225605">
    <property type="component" value="Unassembled WGS sequence"/>
</dbReference>
<feature type="active site" evidence="3">
    <location>
        <position position="344"/>
    </location>
</feature>